<dbReference type="GO" id="GO:0097367">
    <property type="term" value="F:carbohydrate derivative binding"/>
    <property type="evidence" value="ECO:0007669"/>
    <property type="project" value="InterPro"/>
</dbReference>
<keyword evidence="3" id="KW-1185">Reference proteome</keyword>
<protein>
    <submittedName>
        <fullName evidence="2">Phosphoheptose isomerase</fullName>
    </submittedName>
</protein>
<dbReference type="InterPro" id="IPR046348">
    <property type="entry name" value="SIS_dom_sf"/>
</dbReference>
<dbReference type="InterPro" id="IPR035461">
    <property type="entry name" value="GmhA/DiaA"/>
</dbReference>
<dbReference type="GO" id="GO:1901135">
    <property type="term" value="P:carbohydrate derivative metabolic process"/>
    <property type="evidence" value="ECO:0007669"/>
    <property type="project" value="InterPro"/>
</dbReference>
<dbReference type="PANTHER" id="PTHR30390:SF6">
    <property type="entry name" value="DNAA INITIATOR-ASSOCIATING PROTEIN DIAA"/>
    <property type="match status" value="1"/>
</dbReference>
<dbReference type="SUPFAM" id="SSF53697">
    <property type="entry name" value="SIS domain"/>
    <property type="match status" value="1"/>
</dbReference>
<dbReference type="RefSeq" id="WP_096366930.1">
    <property type="nucleotide sequence ID" value="NZ_AP018052.1"/>
</dbReference>
<accession>A0A1Z4VTB0</accession>
<dbReference type="AlphaFoldDB" id="A0A1Z4VTB0"/>
<evidence type="ECO:0000313" key="3">
    <source>
        <dbReference type="Proteomes" id="UP000218765"/>
    </source>
</evidence>
<dbReference type="GO" id="GO:0016853">
    <property type="term" value="F:isomerase activity"/>
    <property type="evidence" value="ECO:0007669"/>
    <property type="project" value="UniProtKB-KW"/>
</dbReference>
<dbReference type="OrthoDB" id="9810929at2"/>
<dbReference type="InterPro" id="IPR001347">
    <property type="entry name" value="SIS_dom"/>
</dbReference>
<dbReference type="KEGG" id="ttc:FOKN1_2509"/>
<sequence length="198" mass="20842">MDLFARITQHFNDSIHAKQSAMEAVAPGIAHAAEAMLRALLDERRILSCGSGAAAVEAQRFAAAMLSRFELARPGLPAMALNTDGPTLTAIAEDFGWESVFARQVTALGAPGDILLAIAAGGSPDAILQAVHAAHDRDMTVVALTGGSDGGALPDLLINQDVEIRVPVSSAARIREVHTLIIHCLCDLIDYQLLGQEN</sequence>
<reference evidence="2 3" key="1">
    <citation type="submission" date="2017-05" db="EMBL/GenBank/DDBJ databases">
        <title>Thiocyanate degradation by Thiohalobacter thiocyanaticus FOKN1.</title>
        <authorList>
            <person name="Oshiki M."/>
            <person name="Fukushima T."/>
            <person name="Kawano S."/>
            <person name="Nakagawa J."/>
        </authorList>
    </citation>
    <scope>NUCLEOTIDE SEQUENCE [LARGE SCALE GENOMIC DNA]</scope>
    <source>
        <strain evidence="2 3">FOKN1</strain>
    </source>
</reference>
<dbReference type="PANTHER" id="PTHR30390">
    <property type="entry name" value="SEDOHEPTULOSE 7-PHOSPHATE ISOMERASE / DNAA INITIATOR-ASSOCIATING FACTOR FOR REPLICATION INITIATION"/>
    <property type="match status" value="1"/>
</dbReference>
<dbReference type="CDD" id="cd05006">
    <property type="entry name" value="SIS_GmhA"/>
    <property type="match status" value="1"/>
</dbReference>
<organism evidence="2 3">
    <name type="scientific">Thiohalobacter thiocyanaticus</name>
    <dbReference type="NCBI Taxonomy" id="585455"/>
    <lineage>
        <taxon>Bacteria</taxon>
        <taxon>Pseudomonadati</taxon>
        <taxon>Pseudomonadota</taxon>
        <taxon>Gammaproteobacteria</taxon>
        <taxon>Thiohalobacterales</taxon>
        <taxon>Thiohalobacteraceae</taxon>
        <taxon>Thiohalobacter</taxon>
    </lineage>
</organism>
<dbReference type="InterPro" id="IPR050099">
    <property type="entry name" value="SIS_GmhA/DiaA_subfam"/>
</dbReference>
<dbReference type="Gene3D" id="3.40.50.10490">
    <property type="entry name" value="Glucose-6-phosphate isomerase like protein, domain 1"/>
    <property type="match status" value="1"/>
</dbReference>
<evidence type="ECO:0000259" key="1">
    <source>
        <dbReference type="PROSITE" id="PS51464"/>
    </source>
</evidence>
<keyword evidence="2" id="KW-0413">Isomerase</keyword>
<dbReference type="Pfam" id="PF13580">
    <property type="entry name" value="SIS_2"/>
    <property type="match status" value="1"/>
</dbReference>
<gene>
    <name evidence="2" type="ORF">FOKN1_2509</name>
</gene>
<name>A0A1Z4VTB0_9GAMM</name>
<dbReference type="PROSITE" id="PS51464">
    <property type="entry name" value="SIS"/>
    <property type="match status" value="1"/>
</dbReference>
<proteinExistence type="predicted"/>
<dbReference type="EMBL" id="AP018052">
    <property type="protein sequence ID" value="BAZ94880.1"/>
    <property type="molecule type" value="Genomic_DNA"/>
</dbReference>
<feature type="domain" description="SIS" evidence="1">
    <location>
        <begin position="32"/>
        <end position="198"/>
    </location>
</feature>
<evidence type="ECO:0000313" key="2">
    <source>
        <dbReference type="EMBL" id="BAZ94880.1"/>
    </source>
</evidence>
<dbReference type="Proteomes" id="UP000218765">
    <property type="component" value="Chromosome"/>
</dbReference>